<accession>A0A0F9R8G8</accession>
<dbReference type="AlphaFoldDB" id="A0A0F9R8G8"/>
<name>A0A0F9R8G8_9ZZZZ</name>
<comment type="caution">
    <text evidence="1">The sequence shown here is derived from an EMBL/GenBank/DDBJ whole genome shotgun (WGS) entry which is preliminary data.</text>
</comment>
<sequence length="151" mass="17765">MKKFNSYRQTKVNWGKSQANICKLLGRFNITDTRFTFLQSQNKLICEFNYPTEIKEKPVNIGIRIIIPVPESKDTEQAKNQIHRALYYYLKSKFEALEFNLVEFTQEFMPHIVLFDKKGVSRTAYELFEPQYKKNLLTGNQSEIKLIGDGK</sequence>
<evidence type="ECO:0000313" key="1">
    <source>
        <dbReference type="EMBL" id="KKN52785.1"/>
    </source>
</evidence>
<proteinExistence type="predicted"/>
<organism evidence="1">
    <name type="scientific">marine sediment metagenome</name>
    <dbReference type="NCBI Taxonomy" id="412755"/>
    <lineage>
        <taxon>unclassified sequences</taxon>
        <taxon>metagenomes</taxon>
        <taxon>ecological metagenomes</taxon>
    </lineage>
</organism>
<dbReference type="EMBL" id="LAZR01001004">
    <property type="protein sequence ID" value="KKN52785.1"/>
    <property type="molecule type" value="Genomic_DNA"/>
</dbReference>
<gene>
    <name evidence="1" type="ORF">LCGC14_0609030</name>
</gene>
<protein>
    <submittedName>
        <fullName evidence="1">Uncharacterized protein</fullName>
    </submittedName>
</protein>
<reference evidence="1" key="1">
    <citation type="journal article" date="2015" name="Nature">
        <title>Complex archaea that bridge the gap between prokaryotes and eukaryotes.</title>
        <authorList>
            <person name="Spang A."/>
            <person name="Saw J.H."/>
            <person name="Jorgensen S.L."/>
            <person name="Zaremba-Niedzwiedzka K."/>
            <person name="Martijn J."/>
            <person name="Lind A.E."/>
            <person name="van Eijk R."/>
            <person name="Schleper C."/>
            <person name="Guy L."/>
            <person name="Ettema T.J."/>
        </authorList>
    </citation>
    <scope>NUCLEOTIDE SEQUENCE</scope>
</reference>